<keyword evidence="3" id="KW-1185">Reference proteome</keyword>
<dbReference type="PANTHER" id="PTHR45527">
    <property type="entry name" value="NONRIBOSOMAL PEPTIDE SYNTHETASE"/>
    <property type="match status" value="1"/>
</dbReference>
<dbReference type="Gene3D" id="3.30.559.10">
    <property type="entry name" value="Chloramphenicol acetyltransferase-like domain"/>
    <property type="match status" value="1"/>
</dbReference>
<accession>A0ABU2JNM0</accession>
<dbReference type="InterPro" id="IPR001242">
    <property type="entry name" value="Condensation_dom"/>
</dbReference>
<dbReference type="EMBL" id="JAVREO010000005">
    <property type="protein sequence ID" value="MDT0266590.1"/>
    <property type="molecule type" value="Genomic_DNA"/>
</dbReference>
<comment type="caution">
    <text evidence="2">The sequence shown here is derived from an EMBL/GenBank/DDBJ whole genome shotgun (WGS) entry which is preliminary data.</text>
</comment>
<dbReference type="PANTHER" id="PTHR45527:SF1">
    <property type="entry name" value="FATTY ACID SYNTHASE"/>
    <property type="match status" value="1"/>
</dbReference>
<dbReference type="InterPro" id="IPR045851">
    <property type="entry name" value="AMP-bd_C_sf"/>
</dbReference>
<gene>
    <name evidence="2" type="ORF">RM844_09820</name>
</gene>
<protein>
    <submittedName>
        <fullName evidence="2">Condensation domain-containing protein</fullName>
    </submittedName>
</protein>
<evidence type="ECO:0000259" key="1">
    <source>
        <dbReference type="Pfam" id="PF00668"/>
    </source>
</evidence>
<proteinExistence type="predicted"/>
<dbReference type="SUPFAM" id="SSF52777">
    <property type="entry name" value="CoA-dependent acyltransferases"/>
    <property type="match status" value="2"/>
</dbReference>
<evidence type="ECO:0000313" key="3">
    <source>
        <dbReference type="Proteomes" id="UP001183410"/>
    </source>
</evidence>
<evidence type="ECO:0000313" key="2">
    <source>
        <dbReference type="EMBL" id="MDT0266590.1"/>
    </source>
</evidence>
<dbReference type="RefSeq" id="WP_311666625.1">
    <property type="nucleotide sequence ID" value="NZ_JAVREO010000005.1"/>
</dbReference>
<dbReference type="InterPro" id="IPR023213">
    <property type="entry name" value="CAT-like_dom_sf"/>
</dbReference>
<dbReference type="Gene3D" id="3.30.300.30">
    <property type="match status" value="1"/>
</dbReference>
<reference evidence="3" key="1">
    <citation type="submission" date="2023-07" db="EMBL/GenBank/DDBJ databases">
        <title>30 novel species of actinomycetes from the DSMZ collection.</title>
        <authorList>
            <person name="Nouioui I."/>
        </authorList>
    </citation>
    <scope>NUCLEOTIDE SEQUENCE [LARGE SCALE GENOMIC DNA]</scope>
    <source>
        <strain evidence="3">DSM 44915</strain>
    </source>
</reference>
<sequence>MTRQPIRTGPLQSGICQLEWVLHQATGRGKFVNLDRWLTLPDEVTVADARWAVDQLVARHEVLRTTFHADAEGRPAQTVWPPRPATVAVPEPGGDPAAFATELIEALFDVGREQPIRCGVVPGPPGAGRLLLVVCHLAADNATMEILAEDLAALLAGAARRTNTLPPPGPQPLDLALRETSERGRLASGRAIAHWERAMTEAPAGLLPGGVRDPAAGTVHAQLNSRAADLALAQLAPRLGVSPPAVTVAALYGVLAARCGLDVVATHFTWAARAGRQTRRMAGAVFRDILLCLDLTDRPTFAEVARRAERAILLAAHHASYDVLEYHEREGRVGFARGNPVRTKRYLNCWLPSVPVGKPADGPLTTAELLALRPDSALESWHSPDSRYANDLYTCVAPHEGRLMILAAADGSLLDQSATTALVRAVEALLAHAAGEGDLDFGRMTELAGGRWTPPSASWRRIAHSWVDLDRIEELLRAHPAVLAASVRASGPGDLARLTARVATRDTGLTATALRTFLLARLANEYGAMCPHHFVVHLADAAGTDPPATDTGDGWSGWPVLTAGSGVGGPPVAPAGERESALHAAVRRANDLPAVSMADSYLAAGGRLYLLPRVCAALADAGYTGLGPADFHTVEPLTALAARLVADRPAARG</sequence>
<feature type="domain" description="Condensation" evidence="1">
    <location>
        <begin position="20"/>
        <end position="322"/>
    </location>
</feature>
<dbReference type="Gene3D" id="3.30.559.30">
    <property type="entry name" value="Nonribosomal peptide synthetase, condensation domain"/>
    <property type="match status" value="1"/>
</dbReference>
<dbReference type="Pfam" id="PF00668">
    <property type="entry name" value="Condensation"/>
    <property type="match status" value="1"/>
</dbReference>
<dbReference type="Proteomes" id="UP001183410">
    <property type="component" value="Unassembled WGS sequence"/>
</dbReference>
<organism evidence="2 3">
    <name type="scientific">Streptomyces chisholmiae</name>
    <dbReference type="NCBI Taxonomy" id="3075540"/>
    <lineage>
        <taxon>Bacteria</taxon>
        <taxon>Bacillati</taxon>
        <taxon>Actinomycetota</taxon>
        <taxon>Actinomycetes</taxon>
        <taxon>Kitasatosporales</taxon>
        <taxon>Streptomycetaceae</taxon>
        <taxon>Streptomyces</taxon>
    </lineage>
</organism>
<name>A0ABU2JNM0_9ACTN</name>